<comment type="subcellular location">
    <subcellularLocation>
        <location evidence="1">Nucleus</location>
    </subcellularLocation>
</comment>
<keyword evidence="4" id="KW-0804">Transcription</keyword>
<keyword evidence="9" id="KW-1185">Reference proteome</keyword>
<feature type="region of interest" description="Disordered" evidence="6">
    <location>
        <begin position="102"/>
        <end position="155"/>
    </location>
</feature>
<evidence type="ECO:0000256" key="1">
    <source>
        <dbReference type="ARBA" id="ARBA00004123"/>
    </source>
</evidence>
<accession>A0A1Y2G1N0</accession>
<dbReference type="GO" id="GO:0008270">
    <property type="term" value="F:zinc ion binding"/>
    <property type="evidence" value="ECO:0007669"/>
    <property type="project" value="InterPro"/>
</dbReference>
<organism evidence="8 9">
    <name type="scientific">Leucosporidium creatinivorum</name>
    <dbReference type="NCBI Taxonomy" id="106004"/>
    <lineage>
        <taxon>Eukaryota</taxon>
        <taxon>Fungi</taxon>
        <taxon>Dikarya</taxon>
        <taxon>Basidiomycota</taxon>
        <taxon>Pucciniomycotina</taxon>
        <taxon>Microbotryomycetes</taxon>
        <taxon>Leucosporidiales</taxon>
        <taxon>Leucosporidium</taxon>
    </lineage>
</organism>
<evidence type="ECO:0000256" key="5">
    <source>
        <dbReference type="ARBA" id="ARBA00023242"/>
    </source>
</evidence>
<dbReference type="CDD" id="cd12148">
    <property type="entry name" value="fungal_TF_MHR"/>
    <property type="match status" value="1"/>
</dbReference>
<dbReference type="SMART" id="SM00066">
    <property type="entry name" value="GAL4"/>
    <property type="match status" value="1"/>
</dbReference>
<dbReference type="GO" id="GO:0000981">
    <property type="term" value="F:DNA-binding transcription factor activity, RNA polymerase II-specific"/>
    <property type="evidence" value="ECO:0007669"/>
    <property type="project" value="InterPro"/>
</dbReference>
<evidence type="ECO:0000256" key="4">
    <source>
        <dbReference type="ARBA" id="ARBA00023163"/>
    </source>
</evidence>
<dbReference type="InterPro" id="IPR051089">
    <property type="entry name" value="prtT"/>
</dbReference>
<dbReference type="PROSITE" id="PS00463">
    <property type="entry name" value="ZN2_CY6_FUNGAL_1"/>
    <property type="match status" value="1"/>
</dbReference>
<evidence type="ECO:0000259" key="7">
    <source>
        <dbReference type="PROSITE" id="PS50048"/>
    </source>
</evidence>
<reference evidence="8 9" key="1">
    <citation type="submission" date="2016-07" db="EMBL/GenBank/DDBJ databases">
        <title>Pervasive Adenine N6-methylation of Active Genes in Fungi.</title>
        <authorList>
            <consortium name="DOE Joint Genome Institute"/>
            <person name="Mondo S.J."/>
            <person name="Dannebaum R.O."/>
            <person name="Kuo R.C."/>
            <person name="Labutti K."/>
            <person name="Haridas S."/>
            <person name="Kuo A."/>
            <person name="Salamov A."/>
            <person name="Ahrendt S.R."/>
            <person name="Lipzen A."/>
            <person name="Sullivan W."/>
            <person name="Andreopoulos W.B."/>
            <person name="Clum A."/>
            <person name="Lindquist E."/>
            <person name="Daum C."/>
            <person name="Ramamoorthy G.K."/>
            <person name="Gryganskyi A."/>
            <person name="Culley D."/>
            <person name="Magnuson J.K."/>
            <person name="James T.Y."/>
            <person name="O'Malley M.A."/>
            <person name="Stajich J.E."/>
            <person name="Spatafora J.W."/>
            <person name="Visel A."/>
            <person name="Grigoriev I.V."/>
        </authorList>
    </citation>
    <scope>NUCLEOTIDE SEQUENCE [LARGE SCALE GENOMIC DNA]</scope>
    <source>
        <strain evidence="8 9">62-1032</strain>
    </source>
</reference>
<dbReference type="CDD" id="cd00067">
    <property type="entry name" value="GAL4"/>
    <property type="match status" value="1"/>
</dbReference>
<gene>
    <name evidence="8" type="ORF">BCR35DRAFT_300152</name>
</gene>
<feature type="non-terminal residue" evidence="8">
    <location>
        <position position="1"/>
    </location>
</feature>
<dbReference type="AlphaFoldDB" id="A0A1Y2G1N0"/>
<dbReference type="STRING" id="106004.A0A1Y2G1N0"/>
<sequence>TDALLDRARMGLQQLMGNGNIDSRPSRQGMPPPKIGSCTGCREAKAKCSQGPICTRCMASGAKCEYPVFAKRGRKRAMTPNMILLESIHRDVDQALSQLASLQNSNNPSTSSARQGSTSPRLSRSSLSPPANRLTPTTTSGAGGMEEGEGETDAKGLESVIESPLAILAHISSLKITESTEEESGNTLSLLPSAKHDSTPADQYFSTGLYQARTDREPMLDPLLHLPPPFCWHLSPTIHTPRFLRDTSPFLTTALAYTAAGFCPLSHHLIAPLHSHALFLSDRVFSEGHKTVEIVQGYCLLVHWAPIENNWGDDRRWGWLGQALRIATEIRLDKTLTASTYQFYRSVTQLPTATAKGGDEGMFRELAVDRARTWTLLSVAEIALCVSTGRLGAVQGLNLVGGFRSHVPPVEVGSPNYDLCAMEDLNRIYAKALALSAGLKEEAAAPGGGGGEGLREAFNASWSHDMEDWGKVWGGCNGYVQLVKQHNCTILLSISLRFKGPIRPILEECKSSAAETLRIAANWPDASLAYASNVLVVNIAYAATLVLRIASATSAPPTEQDNELRGLCRKAADLLSRMGSLRPTTRTLSALHSTRIRSLLDASSPKLGLPNPLHQGPLVMPSIFHSHPHALSSNPYFAHPSTAGGSPASAVLPNQPLLPPHQDQMWDMFKMDPTGMQGGFNVGMPGLGAAGGVSNPAWPLMSTQDSQEWTAAEPGEDLGLVMERLVCDFMCHFYCYCIEIVSIYKFALESSQLRTQLTLRLPPALTSSPQPCHDTPTMRPTHEIRAISSPTMTISPPYNPRKL</sequence>
<evidence type="ECO:0000313" key="8">
    <source>
        <dbReference type="EMBL" id="ORY89719.1"/>
    </source>
</evidence>
<evidence type="ECO:0000256" key="3">
    <source>
        <dbReference type="ARBA" id="ARBA00023125"/>
    </source>
</evidence>
<dbReference type="InParanoid" id="A0A1Y2G1N0"/>
<dbReference type="GO" id="GO:0000976">
    <property type="term" value="F:transcription cis-regulatory region binding"/>
    <property type="evidence" value="ECO:0007669"/>
    <property type="project" value="TreeGrafter"/>
</dbReference>
<dbReference type="PANTHER" id="PTHR31845">
    <property type="entry name" value="FINGER DOMAIN PROTEIN, PUTATIVE-RELATED"/>
    <property type="match status" value="1"/>
</dbReference>
<dbReference type="Pfam" id="PF00172">
    <property type="entry name" value="Zn_clus"/>
    <property type="match status" value="1"/>
</dbReference>
<feature type="compositionally biased region" description="Low complexity" evidence="6">
    <location>
        <begin position="117"/>
        <end position="140"/>
    </location>
</feature>
<dbReference type="SUPFAM" id="SSF57701">
    <property type="entry name" value="Zn2/Cys6 DNA-binding domain"/>
    <property type="match status" value="1"/>
</dbReference>
<dbReference type="Proteomes" id="UP000193467">
    <property type="component" value="Unassembled WGS sequence"/>
</dbReference>
<proteinExistence type="predicted"/>
<dbReference type="Gene3D" id="4.10.240.10">
    <property type="entry name" value="Zn(2)-C6 fungal-type DNA-binding domain"/>
    <property type="match status" value="1"/>
</dbReference>
<feature type="region of interest" description="Disordered" evidence="6">
    <location>
        <begin position="635"/>
        <end position="657"/>
    </location>
</feature>
<name>A0A1Y2G1N0_9BASI</name>
<dbReference type="OrthoDB" id="2534003at2759"/>
<dbReference type="InterPro" id="IPR001138">
    <property type="entry name" value="Zn2Cys6_DnaBD"/>
</dbReference>
<keyword evidence="3" id="KW-0238">DNA-binding</keyword>
<dbReference type="InterPro" id="IPR036864">
    <property type="entry name" value="Zn2-C6_fun-type_DNA-bd_sf"/>
</dbReference>
<keyword evidence="2" id="KW-0805">Transcription regulation</keyword>
<evidence type="ECO:0000256" key="2">
    <source>
        <dbReference type="ARBA" id="ARBA00023015"/>
    </source>
</evidence>
<evidence type="ECO:0000313" key="9">
    <source>
        <dbReference type="Proteomes" id="UP000193467"/>
    </source>
</evidence>
<feature type="compositionally biased region" description="Polar residues" evidence="6">
    <location>
        <begin position="102"/>
        <end position="116"/>
    </location>
</feature>
<dbReference type="PROSITE" id="PS50048">
    <property type="entry name" value="ZN2_CY6_FUNGAL_2"/>
    <property type="match status" value="1"/>
</dbReference>
<dbReference type="PANTHER" id="PTHR31845:SF17">
    <property type="entry name" value="ZN(II)2CYS6 TRANSCRIPTION FACTOR (EUROFUNG)"/>
    <property type="match status" value="1"/>
</dbReference>
<evidence type="ECO:0000256" key="6">
    <source>
        <dbReference type="SAM" id="MobiDB-lite"/>
    </source>
</evidence>
<dbReference type="EMBL" id="MCGR01000005">
    <property type="protein sequence ID" value="ORY89719.1"/>
    <property type="molecule type" value="Genomic_DNA"/>
</dbReference>
<keyword evidence="5" id="KW-0539">Nucleus</keyword>
<dbReference type="GO" id="GO:0005634">
    <property type="term" value="C:nucleus"/>
    <property type="evidence" value="ECO:0007669"/>
    <property type="project" value="UniProtKB-SubCell"/>
</dbReference>
<protein>
    <recommendedName>
        <fullName evidence="7">Zn(2)-C6 fungal-type domain-containing protein</fullName>
    </recommendedName>
</protein>
<feature type="domain" description="Zn(2)-C6 fungal-type" evidence="7">
    <location>
        <begin position="37"/>
        <end position="66"/>
    </location>
</feature>
<comment type="caution">
    <text evidence="8">The sequence shown here is derived from an EMBL/GenBank/DDBJ whole genome shotgun (WGS) entry which is preliminary data.</text>
</comment>